<dbReference type="GO" id="GO:0031048">
    <property type="term" value="P:regulatory ncRNA-mediated heterochromatin formation"/>
    <property type="evidence" value="ECO:0007669"/>
    <property type="project" value="TreeGrafter"/>
</dbReference>
<dbReference type="GO" id="GO:0071013">
    <property type="term" value="C:catalytic step 2 spliceosome"/>
    <property type="evidence" value="ECO:0007669"/>
    <property type="project" value="TreeGrafter"/>
</dbReference>
<protein>
    <submittedName>
        <fullName evidence="5">UPF0614 protein C14orf102-like protein</fullName>
    </submittedName>
</protein>
<evidence type="ECO:0000256" key="4">
    <source>
        <dbReference type="SAM" id="MobiDB-lite"/>
    </source>
</evidence>
<evidence type="ECO:0000313" key="6">
    <source>
        <dbReference type="Proteomes" id="UP000194236"/>
    </source>
</evidence>
<comment type="subcellular location">
    <subcellularLocation>
        <location evidence="1">Nucleus</location>
    </subcellularLocation>
</comment>
<feature type="non-terminal residue" evidence="5">
    <location>
        <position position="377"/>
    </location>
</feature>
<evidence type="ECO:0000256" key="3">
    <source>
        <dbReference type="ARBA" id="ARBA00023242"/>
    </source>
</evidence>
<dbReference type="OrthoDB" id="297219at2759"/>
<proteinExistence type="inferred from homology"/>
<dbReference type="Proteomes" id="UP000194236">
    <property type="component" value="Unassembled WGS sequence"/>
</dbReference>
<evidence type="ECO:0000256" key="2">
    <source>
        <dbReference type="ARBA" id="ARBA00009265"/>
    </source>
</evidence>
<name>A0A1Y3BE22_EURMA</name>
<reference evidence="5 6" key="1">
    <citation type="submission" date="2017-03" db="EMBL/GenBank/DDBJ databases">
        <title>Genome Survey of Euroglyphus maynei.</title>
        <authorList>
            <person name="Arlian L.G."/>
            <person name="Morgan M.S."/>
            <person name="Rider S.D."/>
        </authorList>
    </citation>
    <scope>NUCLEOTIDE SEQUENCE [LARGE SCALE GENOMIC DNA]</scope>
    <source>
        <strain evidence="5">Arlian Lab</strain>
        <tissue evidence="5">Whole body</tissue>
    </source>
</reference>
<dbReference type="AlphaFoldDB" id="A0A1Y3BE22"/>
<accession>A0A1Y3BE22</accession>
<dbReference type="InterPro" id="IPR013633">
    <property type="entry name" value="NRDE-2"/>
</dbReference>
<comment type="caution">
    <text evidence="5">The sequence shown here is derived from an EMBL/GenBank/DDBJ whole genome shotgun (WGS) entry which is preliminary data.</text>
</comment>
<comment type="similarity">
    <text evidence="2">Belongs to the NRDE2 family.</text>
</comment>
<feature type="compositionally biased region" description="Basic residues" evidence="4">
    <location>
        <begin position="78"/>
        <end position="96"/>
    </location>
</feature>
<sequence>MTTDNNNKGCLFPSTNDGNHKALFPSVSSSATTATIATTILPQCKSFQQDVNLVDNDDKIVIDLSSNDSDSSIEFIGKRRRRKHSKKKSKHKHRHRKDEEKKKKKSESMNDNSYLSYLPKGSNFIEDIPNLRSEDAYRLDRNGDRNNLAFNKLYERYVPKYQSKHVIHLCRDKLDEEKKRKKIQRYFQRKKKIKSNNTDGNFIYPKDNLFNETNIDYIRLIDIDDLSETTITMTEQPTIQFESFKDLEQIRQQQQQGPRMAPSIQQSLMEMTRIFNHNLYEDRTNVDQWIDFIHFQDLAHFHGVHSFQDPSMKANVNEMENDNKMDSVHKKRKLCVERKFDICTKALEHNRRSIKLNLLRLKLLSQYSDELQKDCRQ</sequence>
<keyword evidence="3" id="KW-0539">Nucleus</keyword>
<dbReference type="EMBL" id="MUJZ01024562">
    <property type="protein sequence ID" value="OTF79160.1"/>
    <property type="molecule type" value="Genomic_DNA"/>
</dbReference>
<dbReference type="GO" id="GO:1902369">
    <property type="term" value="P:negative regulation of RNA catabolic process"/>
    <property type="evidence" value="ECO:0007669"/>
    <property type="project" value="TreeGrafter"/>
</dbReference>
<organism evidence="5 6">
    <name type="scientific">Euroglyphus maynei</name>
    <name type="common">Mayne's house dust mite</name>
    <dbReference type="NCBI Taxonomy" id="6958"/>
    <lineage>
        <taxon>Eukaryota</taxon>
        <taxon>Metazoa</taxon>
        <taxon>Ecdysozoa</taxon>
        <taxon>Arthropoda</taxon>
        <taxon>Chelicerata</taxon>
        <taxon>Arachnida</taxon>
        <taxon>Acari</taxon>
        <taxon>Acariformes</taxon>
        <taxon>Sarcoptiformes</taxon>
        <taxon>Astigmata</taxon>
        <taxon>Psoroptidia</taxon>
        <taxon>Analgoidea</taxon>
        <taxon>Pyroglyphidae</taxon>
        <taxon>Pyroglyphinae</taxon>
        <taxon>Euroglyphus</taxon>
    </lineage>
</organism>
<evidence type="ECO:0000313" key="5">
    <source>
        <dbReference type="EMBL" id="OTF79160.1"/>
    </source>
</evidence>
<dbReference type="PANTHER" id="PTHR13471:SF0">
    <property type="entry name" value="NUCLEAR EXOSOME REGULATOR NRDE2"/>
    <property type="match status" value="1"/>
</dbReference>
<dbReference type="PANTHER" id="PTHR13471">
    <property type="entry name" value="TETRATRICOPEPTIDE-LIKE HELICAL"/>
    <property type="match status" value="1"/>
</dbReference>
<keyword evidence="6" id="KW-1185">Reference proteome</keyword>
<feature type="region of interest" description="Disordered" evidence="4">
    <location>
        <begin position="73"/>
        <end position="114"/>
    </location>
</feature>
<gene>
    <name evidence="5" type="ORF">BLA29_004190</name>
</gene>
<evidence type="ECO:0000256" key="1">
    <source>
        <dbReference type="ARBA" id="ARBA00004123"/>
    </source>
</evidence>